<dbReference type="PANTHER" id="PTHR10060:SF15">
    <property type="entry name" value="DEOXYRIBONUCLEASE TATDN1"/>
    <property type="match status" value="1"/>
</dbReference>
<reference evidence="5 6" key="1">
    <citation type="submission" date="2015-09" db="EMBL/GenBank/DDBJ databases">
        <authorList>
            <consortium name="Pathogen Informatics"/>
        </authorList>
    </citation>
    <scope>NUCLEOTIDE SEQUENCE [LARGE SCALE GENOMIC DNA]</scope>
    <source>
        <strain evidence="5 6">2789STDY5608850</strain>
    </source>
</reference>
<gene>
    <name evidence="5" type="primary">tatD</name>
    <name evidence="5" type="ORF">ERS852407_04266</name>
</gene>
<keyword evidence="1" id="KW-0540">Nuclease</keyword>
<dbReference type="Proteomes" id="UP000095651">
    <property type="component" value="Unassembled WGS sequence"/>
</dbReference>
<keyword evidence="2 4" id="KW-0479">Metal-binding</keyword>
<dbReference type="PIRSF" id="PIRSF005902">
    <property type="entry name" value="DNase_TatD"/>
    <property type="match status" value="1"/>
</dbReference>
<feature type="binding site" evidence="4">
    <location>
        <position position="134"/>
    </location>
    <ligand>
        <name>a divalent metal cation</name>
        <dbReference type="ChEBI" id="CHEBI:60240"/>
        <label>2</label>
    </ligand>
</feature>
<dbReference type="Gene3D" id="3.20.20.140">
    <property type="entry name" value="Metal-dependent hydrolases"/>
    <property type="match status" value="1"/>
</dbReference>
<sequence>MELKYIDIGLNLMGKQFDSDRETVAADSFAAGVGFIVTGTDLKSDRAAVDYLKKSRFEHAWCTCGIHPHNADRWDENYKRQLLELIQRNRGIVAAVGEAGLDYDRMFSTKENQKRCFSDILDIAESLELPLFLHERSAEQDFIKLMKQHQELCRRSVVHCFTGSRGTAYRYLQLGCYIGITGWICDDRRNREVVEAVKSIPLDRLMIETDAPYLTPLNIKGLPRRNVPVNIKYVAEKIAAVKNTDVEAVEQAALRNTRQFFNL</sequence>
<accession>A0A174IKJ8</accession>
<dbReference type="PANTHER" id="PTHR10060">
    <property type="entry name" value="TATD FAMILY DEOXYRIBONUCLEASE"/>
    <property type="match status" value="1"/>
</dbReference>
<evidence type="ECO:0000256" key="2">
    <source>
        <dbReference type="ARBA" id="ARBA00022723"/>
    </source>
</evidence>
<dbReference type="Pfam" id="PF01026">
    <property type="entry name" value="TatD_DNase"/>
    <property type="match status" value="1"/>
</dbReference>
<organism evidence="5 6">
    <name type="scientific">Hungatella hathewayi</name>
    <dbReference type="NCBI Taxonomy" id="154046"/>
    <lineage>
        <taxon>Bacteria</taxon>
        <taxon>Bacillati</taxon>
        <taxon>Bacillota</taxon>
        <taxon>Clostridia</taxon>
        <taxon>Lachnospirales</taxon>
        <taxon>Lachnospiraceae</taxon>
        <taxon>Hungatella</taxon>
    </lineage>
</organism>
<evidence type="ECO:0000256" key="1">
    <source>
        <dbReference type="ARBA" id="ARBA00022722"/>
    </source>
</evidence>
<dbReference type="RefSeq" id="WP_055658183.1">
    <property type="nucleotide sequence ID" value="NZ_CABIXC010000013.1"/>
</dbReference>
<evidence type="ECO:0000256" key="4">
    <source>
        <dbReference type="PIRSR" id="PIRSR005902-1"/>
    </source>
</evidence>
<protein>
    <submittedName>
        <fullName evidence="5">Deoxyribonuclease, TatD Mg-dependent</fullName>
        <ecNumber evidence="5">3.1.21.-</ecNumber>
    </submittedName>
</protein>
<dbReference type="GO" id="GO:0046872">
    <property type="term" value="F:metal ion binding"/>
    <property type="evidence" value="ECO:0007669"/>
    <property type="project" value="UniProtKB-KW"/>
</dbReference>
<proteinExistence type="predicted"/>
<keyword evidence="3 5" id="KW-0378">Hydrolase</keyword>
<feature type="binding site" evidence="4">
    <location>
        <position position="159"/>
    </location>
    <ligand>
        <name>a divalent metal cation</name>
        <dbReference type="ChEBI" id="CHEBI:60240"/>
        <label>2</label>
    </ligand>
</feature>
<dbReference type="InterPro" id="IPR001130">
    <property type="entry name" value="TatD-like"/>
</dbReference>
<dbReference type="PROSITE" id="PS01091">
    <property type="entry name" value="TATD_3"/>
    <property type="match status" value="1"/>
</dbReference>
<evidence type="ECO:0000256" key="3">
    <source>
        <dbReference type="ARBA" id="ARBA00022801"/>
    </source>
</evidence>
<dbReference type="InterPro" id="IPR050891">
    <property type="entry name" value="TatD-type_Hydrolase"/>
</dbReference>
<dbReference type="GO" id="GO:0004518">
    <property type="term" value="F:nuclease activity"/>
    <property type="evidence" value="ECO:0007669"/>
    <property type="project" value="UniProtKB-KW"/>
</dbReference>
<name>A0A174IKJ8_9FIRM</name>
<dbReference type="InterPro" id="IPR018228">
    <property type="entry name" value="DNase_TatD-rel_CS"/>
</dbReference>
<evidence type="ECO:0000313" key="6">
    <source>
        <dbReference type="Proteomes" id="UP000095651"/>
    </source>
</evidence>
<feature type="binding site" evidence="4">
    <location>
        <position position="98"/>
    </location>
    <ligand>
        <name>a divalent metal cation</name>
        <dbReference type="ChEBI" id="CHEBI:60240"/>
        <label>1</label>
    </ligand>
</feature>
<dbReference type="SUPFAM" id="SSF51556">
    <property type="entry name" value="Metallo-dependent hydrolases"/>
    <property type="match status" value="1"/>
</dbReference>
<dbReference type="GO" id="GO:0016788">
    <property type="term" value="F:hydrolase activity, acting on ester bonds"/>
    <property type="evidence" value="ECO:0007669"/>
    <property type="project" value="InterPro"/>
</dbReference>
<feature type="binding site" evidence="4">
    <location>
        <position position="210"/>
    </location>
    <ligand>
        <name>a divalent metal cation</name>
        <dbReference type="ChEBI" id="CHEBI:60240"/>
        <label>1</label>
    </ligand>
</feature>
<dbReference type="InterPro" id="IPR032466">
    <property type="entry name" value="Metal_Hydrolase"/>
</dbReference>
<dbReference type="EMBL" id="CYZE01000013">
    <property type="protein sequence ID" value="CUO87824.1"/>
    <property type="molecule type" value="Genomic_DNA"/>
</dbReference>
<dbReference type="AlphaFoldDB" id="A0A174IKJ8"/>
<dbReference type="EC" id="3.1.21.-" evidence="5"/>
<dbReference type="FunFam" id="3.20.20.140:FF:000005">
    <property type="entry name" value="TatD family hydrolase"/>
    <property type="match status" value="1"/>
</dbReference>
<dbReference type="CDD" id="cd01310">
    <property type="entry name" value="TatD_DNAse"/>
    <property type="match status" value="1"/>
</dbReference>
<evidence type="ECO:0000313" key="5">
    <source>
        <dbReference type="EMBL" id="CUO87824.1"/>
    </source>
</evidence>